<feature type="region of interest" description="Disordered" evidence="1">
    <location>
        <begin position="215"/>
        <end position="237"/>
    </location>
</feature>
<dbReference type="InterPro" id="IPR019027">
    <property type="entry name" value="Pilus_biogenesis_CpaD-related"/>
</dbReference>
<organism evidence="3 4">
    <name type="scientific">Hyphomonas jannaschiana VP2</name>
    <dbReference type="NCBI Taxonomy" id="1280952"/>
    <lineage>
        <taxon>Bacteria</taxon>
        <taxon>Pseudomonadati</taxon>
        <taxon>Pseudomonadota</taxon>
        <taxon>Alphaproteobacteria</taxon>
        <taxon>Hyphomonadales</taxon>
        <taxon>Hyphomonadaceae</taxon>
        <taxon>Hyphomonas</taxon>
    </lineage>
</organism>
<name>A0A059FL58_9PROT</name>
<dbReference type="Pfam" id="PF09476">
    <property type="entry name" value="Pilus_CpaD"/>
    <property type="match status" value="1"/>
</dbReference>
<protein>
    <submittedName>
        <fullName evidence="3">Pilus assembly protein CpaD</fullName>
    </submittedName>
</protein>
<gene>
    <name evidence="3" type="ORF">HJA_01995</name>
</gene>
<feature type="compositionally biased region" description="Polar residues" evidence="1">
    <location>
        <begin position="216"/>
        <end position="237"/>
    </location>
</feature>
<feature type="chain" id="PRO_5001572549" evidence="2">
    <location>
        <begin position="23"/>
        <end position="237"/>
    </location>
</feature>
<sequence length="237" mass="24908">MTRILKPAKTLLTASLCLTALAACSSAAPTSVPKAYLQGTALDRNPIGVEKSTEFLEIAIHPEASELSLTDKASISSFVAAYRDHGHGPLIMSLPASSSNPQLAVAAVAEARAIAYERGVQYSEISGTNHGAGSDVAEPMILAFQSYKAVAPECRSLAEVDFSDVTSNNEMPTLGCAVRSNMAAMIADPADLLGNRPLEKGDPLRRAVILEKFRQGETTASKRTSDESGTVSQAISN</sequence>
<dbReference type="RefSeq" id="WP_035577487.1">
    <property type="nucleotide sequence ID" value="NZ_ARYJ01000001.1"/>
</dbReference>
<dbReference type="PATRIC" id="fig|1280952.3.peg.405"/>
<accession>A0A059FL58</accession>
<dbReference type="Proteomes" id="UP000024816">
    <property type="component" value="Unassembled WGS sequence"/>
</dbReference>
<dbReference type="eggNOG" id="COG5461">
    <property type="taxonomic scope" value="Bacteria"/>
</dbReference>
<dbReference type="AlphaFoldDB" id="A0A059FL58"/>
<keyword evidence="4" id="KW-1185">Reference proteome</keyword>
<keyword evidence="2" id="KW-0732">Signal</keyword>
<evidence type="ECO:0000256" key="2">
    <source>
        <dbReference type="SAM" id="SignalP"/>
    </source>
</evidence>
<evidence type="ECO:0000313" key="3">
    <source>
        <dbReference type="EMBL" id="KCZ91271.1"/>
    </source>
</evidence>
<feature type="signal peptide" evidence="2">
    <location>
        <begin position="1"/>
        <end position="22"/>
    </location>
</feature>
<dbReference type="STRING" id="1280952.HJA_01995"/>
<comment type="caution">
    <text evidence="3">The sequence shown here is derived from an EMBL/GenBank/DDBJ whole genome shotgun (WGS) entry which is preliminary data.</text>
</comment>
<evidence type="ECO:0000256" key="1">
    <source>
        <dbReference type="SAM" id="MobiDB-lite"/>
    </source>
</evidence>
<proteinExistence type="predicted"/>
<dbReference type="EMBL" id="ARYJ01000001">
    <property type="protein sequence ID" value="KCZ91271.1"/>
    <property type="molecule type" value="Genomic_DNA"/>
</dbReference>
<reference evidence="3 4" key="1">
    <citation type="journal article" date="2014" name="Antonie Van Leeuwenhoek">
        <title>Hyphomonas beringensis sp. nov. and Hyphomonas chukchiensis sp. nov., isolated from surface seawater of the Bering Sea and Chukchi Sea.</title>
        <authorList>
            <person name="Li C."/>
            <person name="Lai Q."/>
            <person name="Li G."/>
            <person name="Dong C."/>
            <person name="Wang J."/>
            <person name="Liao Y."/>
            <person name="Shao Z."/>
        </authorList>
    </citation>
    <scope>NUCLEOTIDE SEQUENCE [LARGE SCALE GENOMIC DNA]</scope>
    <source>
        <strain evidence="3 4">VP2</strain>
    </source>
</reference>
<evidence type="ECO:0000313" key="4">
    <source>
        <dbReference type="Proteomes" id="UP000024816"/>
    </source>
</evidence>
<dbReference type="PROSITE" id="PS51257">
    <property type="entry name" value="PROKAR_LIPOPROTEIN"/>
    <property type="match status" value="1"/>
</dbReference>